<evidence type="ECO:0008006" key="3">
    <source>
        <dbReference type="Google" id="ProtNLM"/>
    </source>
</evidence>
<evidence type="ECO:0000313" key="1">
    <source>
        <dbReference type="EMBL" id="KAK6168078.1"/>
    </source>
</evidence>
<dbReference type="PANTHER" id="PTHR46880">
    <property type="entry name" value="RAS-ASSOCIATING DOMAIN-CONTAINING PROTEIN"/>
    <property type="match status" value="1"/>
</dbReference>
<dbReference type="PANTHER" id="PTHR46880:SF8">
    <property type="entry name" value="E3 SUMO-PROTEIN LIGASE KIAA1586"/>
    <property type="match status" value="1"/>
</dbReference>
<gene>
    <name evidence="1" type="ORF">SNE40_021976</name>
</gene>
<dbReference type="AlphaFoldDB" id="A0AAN8J0T3"/>
<proteinExistence type="predicted"/>
<accession>A0AAN8J0T3</accession>
<evidence type="ECO:0000313" key="2">
    <source>
        <dbReference type="Proteomes" id="UP001347796"/>
    </source>
</evidence>
<organism evidence="1 2">
    <name type="scientific">Patella caerulea</name>
    <name type="common">Rayed Mediterranean limpet</name>
    <dbReference type="NCBI Taxonomy" id="87958"/>
    <lineage>
        <taxon>Eukaryota</taxon>
        <taxon>Metazoa</taxon>
        <taxon>Spiralia</taxon>
        <taxon>Lophotrochozoa</taxon>
        <taxon>Mollusca</taxon>
        <taxon>Gastropoda</taxon>
        <taxon>Patellogastropoda</taxon>
        <taxon>Patelloidea</taxon>
        <taxon>Patellidae</taxon>
        <taxon>Patella</taxon>
    </lineage>
</organism>
<keyword evidence="2" id="KW-1185">Reference proteome</keyword>
<sequence length="399" mass="45721">MLGVASGVGTRLKKRYPQLILWHCLNHRLELSVGDAISEVDGVFHIQTLFDKIYTVYSRSPKRQRELEEVASELNIVLMKVGKVFTVRWVASSHRAVKALMTDYKAIHDHFQQLSTSAKKDKTTYYGIADKLSTAEFAEDLLLLRDCLSELAELSLNLQTRSLDYTSANNHIKWSISALNKIKENIQSNKYAIGDDETMKGVTFHRSSTRTGYKSFNHLQFIQSLIDNMAKRLVDTKYERSLKDLDIFVPNRWSEPDQEVPWFEGEERLLALCERFNFPQTGAKAAFREFCHDPIHPPDLIRNMINGLQKTIPISSAEAERGFSIMNLILTPLRNCLLIVNLSSLMFISMNGPPTHIWDSQQSVTKWLSKHRDANDTSSQARDSWRFGSSSSVFRKKIM</sequence>
<protein>
    <recommendedName>
        <fullName evidence="3">E3 SUMO-protein ligase KIAA1586-like</fullName>
    </recommendedName>
</protein>
<name>A0AAN8J0T3_PATCE</name>
<dbReference type="Proteomes" id="UP001347796">
    <property type="component" value="Unassembled WGS sequence"/>
</dbReference>
<comment type="caution">
    <text evidence="1">The sequence shown here is derived from an EMBL/GenBank/DDBJ whole genome shotgun (WGS) entry which is preliminary data.</text>
</comment>
<dbReference type="EMBL" id="JAZGQO010000018">
    <property type="protein sequence ID" value="KAK6168078.1"/>
    <property type="molecule type" value="Genomic_DNA"/>
</dbReference>
<reference evidence="1 2" key="1">
    <citation type="submission" date="2024-01" db="EMBL/GenBank/DDBJ databases">
        <title>The genome of the rayed Mediterranean limpet Patella caerulea (Linnaeus, 1758).</title>
        <authorList>
            <person name="Anh-Thu Weber A."/>
            <person name="Halstead-Nussloch G."/>
        </authorList>
    </citation>
    <scope>NUCLEOTIDE SEQUENCE [LARGE SCALE GENOMIC DNA]</scope>
    <source>
        <strain evidence="1">AATW-2023a</strain>
        <tissue evidence="1">Whole specimen</tissue>
    </source>
</reference>